<gene>
    <name evidence="2" type="ORF">IQ247_29250</name>
</gene>
<name>A0A8J7FFV3_9CYAN</name>
<sequence length="304" mass="35541">MNQYYPAIFYPRLILKFIAENPTPNFKQRFYTIDSKQVNLSNKETYDSDYVLNKIFYALICINFFVSIYFYFLDLYPLWLILAVWTFVNLGCLCFISSLSKQPSRKNISSRIQLNTKKDNITAMRLPKREAKRNRSLQGKILQPDGKSDAPAGVSEKTFYQITKGIFPNIVQGLAFHNPKFPHPYSADFLLVHKSGLSIDIEIDEPYVGNTKEPHHCIDQGKDNRRNKFFTQNNWVVIRFSEKQAVKYPYRCCKVIAKVIARVSGDYTYISQLRDVPLLPPEPMWTIKQAKKWASVNYRRTYLP</sequence>
<dbReference type="EMBL" id="JADEWL010000194">
    <property type="protein sequence ID" value="MBE9216699.1"/>
    <property type="molecule type" value="Genomic_DNA"/>
</dbReference>
<comment type="caution">
    <text evidence="2">The sequence shown here is derived from an EMBL/GenBank/DDBJ whole genome shotgun (WGS) entry which is preliminary data.</text>
</comment>
<feature type="transmembrane region" description="Helical" evidence="1">
    <location>
        <begin position="55"/>
        <end position="72"/>
    </location>
</feature>
<evidence type="ECO:0000313" key="2">
    <source>
        <dbReference type="EMBL" id="MBE9216699.1"/>
    </source>
</evidence>
<keyword evidence="1" id="KW-0472">Membrane</keyword>
<evidence type="ECO:0000313" key="3">
    <source>
        <dbReference type="Proteomes" id="UP000620559"/>
    </source>
</evidence>
<accession>A0A8J7FFV3</accession>
<dbReference type="Proteomes" id="UP000620559">
    <property type="component" value="Unassembled WGS sequence"/>
</dbReference>
<dbReference type="AlphaFoldDB" id="A0A8J7FFV3"/>
<proteinExistence type="predicted"/>
<reference evidence="2" key="1">
    <citation type="submission" date="2020-10" db="EMBL/GenBank/DDBJ databases">
        <authorList>
            <person name="Castelo-Branco R."/>
            <person name="Eusebio N."/>
            <person name="Adriana R."/>
            <person name="Vieira A."/>
            <person name="Brugerolle De Fraissinette N."/>
            <person name="Rezende De Castro R."/>
            <person name="Schneider M.P."/>
            <person name="Vasconcelos V."/>
            <person name="Leao P.N."/>
        </authorList>
    </citation>
    <scope>NUCLEOTIDE SEQUENCE</scope>
    <source>
        <strain evidence="2">LEGE 06105</strain>
    </source>
</reference>
<protein>
    <recommendedName>
        <fullName evidence="4">DUF559 domain-containing protein</fullName>
    </recommendedName>
</protein>
<organism evidence="2 3">
    <name type="scientific">Plectonema cf. radiosum LEGE 06105</name>
    <dbReference type="NCBI Taxonomy" id="945769"/>
    <lineage>
        <taxon>Bacteria</taxon>
        <taxon>Bacillati</taxon>
        <taxon>Cyanobacteriota</taxon>
        <taxon>Cyanophyceae</taxon>
        <taxon>Oscillatoriophycideae</taxon>
        <taxon>Oscillatoriales</taxon>
        <taxon>Microcoleaceae</taxon>
        <taxon>Plectonema</taxon>
    </lineage>
</organism>
<feature type="transmembrane region" description="Helical" evidence="1">
    <location>
        <begin position="78"/>
        <end position="99"/>
    </location>
</feature>
<evidence type="ECO:0000256" key="1">
    <source>
        <dbReference type="SAM" id="Phobius"/>
    </source>
</evidence>
<keyword evidence="3" id="KW-1185">Reference proteome</keyword>
<dbReference type="RefSeq" id="WP_193925413.1">
    <property type="nucleotide sequence ID" value="NZ_JADEWL010000194.1"/>
</dbReference>
<keyword evidence="1" id="KW-0812">Transmembrane</keyword>
<dbReference type="Gene3D" id="3.40.960.10">
    <property type="entry name" value="VSR Endonuclease"/>
    <property type="match status" value="1"/>
</dbReference>
<evidence type="ECO:0008006" key="4">
    <source>
        <dbReference type="Google" id="ProtNLM"/>
    </source>
</evidence>
<keyword evidence="1" id="KW-1133">Transmembrane helix</keyword>